<keyword evidence="2" id="KW-1185">Reference proteome</keyword>
<evidence type="ECO:0000313" key="1">
    <source>
        <dbReference type="EMBL" id="MFD1039031.1"/>
    </source>
</evidence>
<organism evidence="1 2">
    <name type="scientific">Virgibacillus byunsanensis</name>
    <dbReference type="NCBI Taxonomy" id="570945"/>
    <lineage>
        <taxon>Bacteria</taxon>
        <taxon>Bacillati</taxon>
        <taxon>Bacillota</taxon>
        <taxon>Bacilli</taxon>
        <taxon>Bacillales</taxon>
        <taxon>Bacillaceae</taxon>
        <taxon>Virgibacillus</taxon>
    </lineage>
</organism>
<gene>
    <name evidence="1" type="ORF">ACFQ3N_11615</name>
</gene>
<dbReference type="Pfam" id="PF09388">
    <property type="entry name" value="SpoOE-like"/>
    <property type="match status" value="1"/>
</dbReference>
<reference evidence="2" key="1">
    <citation type="journal article" date="2019" name="Int. J. Syst. Evol. Microbiol.">
        <title>The Global Catalogue of Microorganisms (GCM) 10K type strain sequencing project: providing services to taxonomists for standard genome sequencing and annotation.</title>
        <authorList>
            <consortium name="The Broad Institute Genomics Platform"/>
            <consortium name="The Broad Institute Genome Sequencing Center for Infectious Disease"/>
            <person name="Wu L."/>
            <person name="Ma J."/>
        </authorList>
    </citation>
    <scope>NUCLEOTIDE SEQUENCE [LARGE SCALE GENOMIC DNA]</scope>
    <source>
        <strain evidence="2">CCUG 56754</strain>
    </source>
</reference>
<dbReference type="SUPFAM" id="SSF140500">
    <property type="entry name" value="BAS1536-like"/>
    <property type="match status" value="1"/>
</dbReference>
<dbReference type="InterPro" id="IPR037208">
    <property type="entry name" value="Spo0E-like_sf"/>
</dbReference>
<dbReference type="Proteomes" id="UP001597040">
    <property type="component" value="Unassembled WGS sequence"/>
</dbReference>
<protein>
    <submittedName>
        <fullName evidence="1">Spo0E family sporulation regulatory protein-aspartic acid phosphatase</fullName>
    </submittedName>
</protein>
<dbReference type="InterPro" id="IPR036638">
    <property type="entry name" value="HLH_DNA-bd_sf"/>
</dbReference>
<sequence>MKTHDMLLDRIEFLRNRMSKVASEKGLTSNESITISQELDRLLNLYDTIRRNETT</sequence>
<dbReference type="InterPro" id="IPR018540">
    <property type="entry name" value="Spo0E-like"/>
</dbReference>
<accession>A0ABW3LKU9</accession>
<dbReference type="EMBL" id="JBHTKJ010000030">
    <property type="protein sequence ID" value="MFD1039031.1"/>
    <property type="molecule type" value="Genomic_DNA"/>
</dbReference>
<proteinExistence type="predicted"/>
<evidence type="ECO:0000313" key="2">
    <source>
        <dbReference type="Proteomes" id="UP001597040"/>
    </source>
</evidence>
<dbReference type="RefSeq" id="WP_390362583.1">
    <property type="nucleotide sequence ID" value="NZ_JBHTKJ010000030.1"/>
</dbReference>
<name>A0ABW3LKU9_9BACI</name>
<dbReference type="Gene3D" id="4.10.280.10">
    <property type="entry name" value="Helix-loop-helix DNA-binding domain"/>
    <property type="match status" value="1"/>
</dbReference>
<comment type="caution">
    <text evidence="1">The sequence shown here is derived from an EMBL/GenBank/DDBJ whole genome shotgun (WGS) entry which is preliminary data.</text>
</comment>